<proteinExistence type="predicted"/>
<dbReference type="Proteomes" id="UP000298663">
    <property type="component" value="Unassembled WGS sequence"/>
</dbReference>
<dbReference type="EMBL" id="AZBU02000003">
    <property type="protein sequence ID" value="TKR87928.1"/>
    <property type="molecule type" value="Genomic_DNA"/>
</dbReference>
<evidence type="ECO:0000256" key="1">
    <source>
        <dbReference type="SAM" id="MobiDB-lite"/>
    </source>
</evidence>
<keyword evidence="2" id="KW-0472">Membrane</keyword>
<keyword evidence="4" id="KW-1185">Reference proteome</keyword>
<feature type="compositionally biased region" description="Basic and acidic residues" evidence="1">
    <location>
        <begin position="53"/>
        <end position="71"/>
    </location>
</feature>
<feature type="compositionally biased region" description="Basic and acidic residues" evidence="1">
    <location>
        <begin position="81"/>
        <end position="115"/>
    </location>
</feature>
<comment type="caution">
    <text evidence="3">The sequence shown here is derived from an EMBL/GenBank/DDBJ whole genome shotgun (WGS) entry which is preliminary data.</text>
</comment>
<feature type="region of interest" description="Disordered" evidence="1">
    <location>
        <begin position="31"/>
        <end position="160"/>
    </location>
</feature>
<reference evidence="3 4" key="2">
    <citation type="journal article" date="2019" name="G3 (Bethesda)">
        <title>Hybrid Assembly of the Genome of the Entomopathogenic Nematode Steinernema carpocapsae Identifies the X-Chromosome.</title>
        <authorList>
            <person name="Serra L."/>
            <person name="Macchietto M."/>
            <person name="Macias-Munoz A."/>
            <person name="McGill C.J."/>
            <person name="Rodriguez I.M."/>
            <person name="Rodriguez B."/>
            <person name="Murad R."/>
            <person name="Mortazavi A."/>
        </authorList>
    </citation>
    <scope>NUCLEOTIDE SEQUENCE [LARGE SCALE GENOMIC DNA]</scope>
    <source>
        <strain evidence="3 4">ALL</strain>
    </source>
</reference>
<feature type="compositionally biased region" description="Basic and acidic residues" evidence="1">
    <location>
        <begin position="212"/>
        <end position="223"/>
    </location>
</feature>
<protein>
    <submittedName>
        <fullName evidence="3">Uncharacterized protein</fullName>
    </submittedName>
</protein>
<evidence type="ECO:0000256" key="2">
    <source>
        <dbReference type="SAM" id="Phobius"/>
    </source>
</evidence>
<gene>
    <name evidence="3" type="ORF">L596_012254</name>
</gene>
<sequence length="223" mass="23978">MDSLPTSGAPLAVAAALFGIIAGNVVLCQKRRSEDTSTQPKSTVLDPTSNKSSVKDKSAANKKESSKEKKFPTSQQPSEKNPTKEPDSKKPASKSSDEAKKTTEKKSKEEVKAPETQHATQRTQSTVPTEQPGTLPVGSSTTKPLPSAKMGAMPDDGRPRIEKTTVLSLKLDNHDTGLAVGSEKSNKTFSRKTKHGHSPDKVYEDITQDVTKSMDKDGGDKHH</sequence>
<name>A0A4U5NWK4_STECR</name>
<evidence type="ECO:0000313" key="4">
    <source>
        <dbReference type="Proteomes" id="UP000298663"/>
    </source>
</evidence>
<keyword evidence="2" id="KW-1133">Transmembrane helix</keyword>
<reference evidence="3 4" key="1">
    <citation type="journal article" date="2015" name="Genome Biol.">
        <title>Comparative genomics of Steinernema reveals deeply conserved gene regulatory networks.</title>
        <authorList>
            <person name="Dillman A.R."/>
            <person name="Macchietto M."/>
            <person name="Porter C.F."/>
            <person name="Rogers A."/>
            <person name="Williams B."/>
            <person name="Antoshechkin I."/>
            <person name="Lee M.M."/>
            <person name="Goodwin Z."/>
            <person name="Lu X."/>
            <person name="Lewis E.E."/>
            <person name="Goodrich-Blair H."/>
            <person name="Stock S.P."/>
            <person name="Adams B.J."/>
            <person name="Sternberg P.W."/>
            <person name="Mortazavi A."/>
        </authorList>
    </citation>
    <scope>NUCLEOTIDE SEQUENCE [LARGE SCALE GENOMIC DNA]</scope>
    <source>
        <strain evidence="3 4">ALL</strain>
    </source>
</reference>
<dbReference type="OrthoDB" id="10679310at2759"/>
<organism evidence="3 4">
    <name type="scientific">Steinernema carpocapsae</name>
    <name type="common">Entomopathogenic nematode</name>
    <dbReference type="NCBI Taxonomy" id="34508"/>
    <lineage>
        <taxon>Eukaryota</taxon>
        <taxon>Metazoa</taxon>
        <taxon>Ecdysozoa</taxon>
        <taxon>Nematoda</taxon>
        <taxon>Chromadorea</taxon>
        <taxon>Rhabditida</taxon>
        <taxon>Tylenchina</taxon>
        <taxon>Panagrolaimomorpha</taxon>
        <taxon>Strongyloidoidea</taxon>
        <taxon>Steinernematidae</taxon>
        <taxon>Steinernema</taxon>
    </lineage>
</organism>
<evidence type="ECO:0000313" key="3">
    <source>
        <dbReference type="EMBL" id="TKR87928.1"/>
    </source>
</evidence>
<feature type="transmembrane region" description="Helical" evidence="2">
    <location>
        <begin position="6"/>
        <end position="27"/>
    </location>
</feature>
<dbReference type="AlphaFoldDB" id="A0A4U5NWK4"/>
<feature type="compositionally biased region" description="Polar residues" evidence="1">
    <location>
        <begin position="117"/>
        <end position="144"/>
    </location>
</feature>
<accession>A0A4U5NWK4</accession>
<feature type="compositionally biased region" description="Polar residues" evidence="1">
    <location>
        <begin position="36"/>
        <end position="52"/>
    </location>
</feature>
<keyword evidence="2" id="KW-0812">Transmembrane</keyword>
<feature type="region of interest" description="Disordered" evidence="1">
    <location>
        <begin position="176"/>
        <end position="223"/>
    </location>
</feature>